<reference evidence="8 9" key="1">
    <citation type="submission" date="2016-12" db="EMBL/GenBank/DDBJ databases">
        <authorList>
            <person name="Song W.-J."/>
            <person name="Kurnit D.M."/>
        </authorList>
    </citation>
    <scope>NUCLEOTIDE SEQUENCE [LARGE SCALE GENOMIC DNA]</scope>
    <source>
        <strain evidence="8 9">CGMCC 1.10808</strain>
    </source>
</reference>
<dbReference type="OrthoDB" id="9797659at2"/>
<evidence type="ECO:0000256" key="1">
    <source>
        <dbReference type="ARBA" id="ARBA00004917"/>
    </source>
</evidence>
<organism evidence="8 9">
    <name type="scientific">Oceanicella actignis</name>
    <dbReference type="NCBI Taxonomy" id="1189325"/>
    <lineage>
        <taxon>Bacteria</taxon>
        <taxon>Pseudomonadati</taxon>
        <taxon>Pseudomonadota</taxon>
        <taxon>Alphaproteobacteria</taxon>
        <taxon>Rhodobacterales</taxon>
        <taxon>Paracoccaceae</taxon>
        <taxon>Oceanicella</taxon>
    </lineage>
</organism>
<dbReference type="RefSeq" id="WP_072747702.1">
    <property type="nucleotide sequence ID" value="NZ_FOHL01000007.1"/>
</dbReference>
<dbReference type="PANTHER" id="PTHR21058:SF0">
    <property type="entry name" value="6,7-DIMETHYL-8-RIBITYLLUMAZINE SYNTHASE"/>
    <property type="match status" value="1"/>
</dbReference>
<accession>A0A1M7TJX6</accession>
<feature type="binding site" evidence="7">
    <location>
        <begin position="83"/>
        <end position="85"/>
    </location>
    <ligand>
        <name>5-amino-6-(D-ribitylamino)uracil</name>
        <dbReference type="ChEBI" id="CHEBI:15934"/>
    </ligand>
</feature>
<protein>
    <recommendedName>
        <fullName evidence="3 7">6,7-dimethyl-8-ribityllumazine synthase</fullName>
        <shortName evidence="7">DMRL synthase</shortName>
        <shortName evidence="7">LS</shortName>
        <shortName evidence="7">Lumazine synthase</shortName>
        <ecNumber evidence="3 7">2.5.1.78</ecNumber>
    </recommendedName>
</protein>
<dbReference type="HAMAP" id="MF_00178">
    <property type="entry name" value="Lumazine_synth"/>
    <property type="match status" value="1"/>
</dbReference>
<dbReference type="GO" id="GO:0005829">
    <property type="term" value="C:cytosol"/>
    <property type="evidence" value="ECO:0007669"/>
    <property type="project" value="TreeGrafter"/>
</dbReference>
<dbReference type="EC" id="2.5.1.78" evidence="3 7"/>
<feature type="binding site" evidence="7">
    <location>
        <begin position="59"/>
        <end position="61"/>
    </location>
    <ligand>
        <name>5-amino-6-(D-ribitylamino)uracil</name>
        <dbReference type="ChEBI" id="CHEBI:15934"/>
    </ligand>
</feature>
<dbReference type="EMBL" id="FRDL01000007">
    <property type="protein sequence ID" value="SHN71015.1"/>
    <property type="molecule type" value="Genomic_DNA"/>
</dbReference>
<dbReference type="PANTHER" id="PTHR21058">
    <property type="entry name" value="6,7-DIMETHYL-8-RIBITYLLUMAZINE SYNTHASE DMRL SYNTHASE LUMAZINE SYNTHASE"/>
    <property type="match status" value="1"/>
</dbReference>
<dbReference type="InterPro" id="IPR034964">
    <property type="entry name" value="LS"/>
</dbReference>
<dbReference type="Proteomes" id="UP000184066">
    <property type="component" value="Unassembled WGS sequence"/>
</dbReference>
<feature type="binding site" evidence="7">
    <location>
        <position position="130"/>
    </location>
    <ligand>
        <name>(2S)-2-hydroxy-3-oxobutyl phosphate</name>
        <dbReference type="ChEBI" id="CHEBI:58830"/>
    </ligand>
</feature>
<dbReference type="InterPro" id="IPR002180">
    <property type="entry name" value="LS/RS"/>
</dbReference>
<evidence type="ECO:0000256" key="5">
    <source>
        <dbReference type="ARBA" id="ARBA00022679"/>
    </source>
</evidence>
<dbReference type="STRING" id="1189325.SAMN04488119_10774"/>
<name>A0A1M7TJX6_9RHOB</name>
<dbReference type="Gene3D" id="3.40.50.960">
    <property type="entry name" value="Lumazine/riboflavin synthase"/>
    <property type="match status" value="1"/>
</dbReference>
<sequence>MDRTQTQTHVPRPGAPSVAFVRARWHADVVDRCLEGFEQELSRLTGGAARLRVLDVPGAFEIPLAARRLAQGGGVDAVVGCAFVVDGGIYRHEFVAQTVVGALMDVQLQTDVPVLSAVLTPHNFQPTEAHLAFFREHFALKGREAAQACVQVLAAHEAARAA</sequence>
<evidence type="ECO:0000256" key="7">
    <source>
        <dbReference type="HAMAP-Rule" id="MF_00178"/>
    </source>
</evidence>
<keyword evidence="9" id="KW-1185">Reference proteome</keyword>
<proteinExistence type="inferred from homology"/>
<comment type="catalytic activity">
    <reaction evidence="6 7">
        <text>(2S)-2-hydroxy-3-oxobutyl phosphate + 5-amino-6-(D-ribitylamino)uracil = 6,7-dimethyl-8-(1-D-ribityl)lumazine + phosphate + 2 H2O + H(+)</text>
        <dbReference type="Rhea" id="RHEA:26152"/>
        <dbReference type="ChEBI" id="CHEBI:15377"/>
        <dbReference type="ChEBI" id="CHEBI:15378"/>
        <dbReference type="ChEBI" id="CHEBI:15934"/>
        <dbReference type="ChEBI" id="CHEBI:43474"/>
        <dbReference type="ChEBI" id="CHEBI:58201"/>
        <dbReference type="ChEBI" id="CHEBI:58830"/>
        <dbReference type="EC" id="2.5.1.78"/>
    </reaction>
</comment>
<dbReference type="Pfam" id="PF00885">
    <property type="entry name" value="DMRL_synthase"/>
    <property type="match status" value="1"/>
</dbReference>
<keyword evidence="5 7" id="KW-0808">Transferase</keyword>
<evidence type="ECO:0000313" key="9">
    <source>
        <dbReference type="Proteomes" id="UP000184066"/>
    </source>
</evidence>
<comment type="similarity">
    <text evidence="2 7">Belongs to the DMRL synthase family.</text>
</comment>
<evidence type="ECO:0000256" key="6">
    <source>
        <dbReference type="ARBA" id="ARBA00048785"/>
    </source>
</evidence>
<evidence type="ECO:0000256" key="4">
    <source>
        <dbReference type="ARBA" id="ARBA00022619"/>
    </source>
</evidence>
<comment type="pathway">
    <text evidence="1 7">Cofactor biosynthesis; riboflavin biosynthesis; riboflavin from 2-hydroxy-3-oxobutyl phosphate and 5-amino-6-(D-ribitylamino)uracil: step 1/2.</text>
</comment>
<dbReference type="AlphaFoldDB" id="A0A1M7TJX6"/>
<evidence type="ECO:0000256" key="3">
    <source>
        <dbReference type="ARBA" id="ARBA00012664"/>
    </source>
</evidence>
<comment type="function">
    <text evidence="7">Catalyzes the formation of 6,7-dimethyl-8-ribityllumazine by condensation of 5-amino-6-(D-ribitylamino)uracil with 3,4-dihydroxy-2-butanone 4-phosphate. This is the penultimate step in the biosynthesis of riboflavin.</text>
</comment>
<comment type="caution">
    <text evidence="7">Lacks conserved residue(s) required for the propagation of feature annotation.</text>
</comment>
<keyword evidence="4 7" id="KW-0686">Riboflavin biosynthesis</keyword>
<gene>
    <name evidence="7" type="primary">ribH</name>
    <name evidence="8" type="ORF">SAMN05216200_10773</name>
</gene>
<feature type="binding site" evidence="7">
    <location>
        <position position="116"/>
    </location>
    <ligand>
        <name>5-amino-6-(D-ribitylamino)uracil</name>
        <dbReference type="ChEBI" id="CHEBI:15934"/>
    </ligand>
</feature>
<evidence type="ECO:0000313" key="8">
    <source>
        <dbReference type="EMBL" id="SHN71015.1"/>
    </source>
</evidence>
<dbReference type="UniPathway" id="UPA00275">
    <property type="reaction ID" value="UER00404"/>
</dbReference>
<dbReference type="GO" id="GO:0000906">
    <property type="term" value="F:6,7-dimethyl-8-ribityllumazine synthase activity"/>
    <property type="evidence" value="ECO:0007669"/>
    <property type="project" value="UniProtKB-UniRule"/>
</dbReference>
<dbReference type="NCBIfam" id="NF009084">
    <property type="entry name" value="PRK12419.1"/>
    <property type="match status" value="1"/>
</dbReference>
<dbReference type="GO" id="GO:0009231">
    <property type="term" value="P:riboflavin biosynthetic process"/>
    <property type="evidence" value="ECO:0007669"/>
    <property type="project" value="UniProtKB-UniRule"/>
</dbReference>
<dbReference type="GO" id="GO:0009349">
    <property type="term" value="C:riboflavin synthase complex"/>
    <property type="evidence" value="ECO:0007669"/>
    <property type="project" value="InterPro"/>
</dbReference>
<dbReference type="InterPro" id="IPR036467">
    <property type="entry name" value="LS/RS_sf"/>
</dbReference>
<feature type="active site" description="Proton donor" evidence="7">
    <location>
        <position position="91"/>
    </location>
</feature>
<dbReference type="SUPFAM" id="SSF52121">
    <property type="entry name" value="Lumazine synthase"/>
    <property type="match status" value="1"/>
</dbReference>
<evidence type="ECO:0000256" key="2">
    <source>
        <dbReference type="ARBA" id="ARBA00007424"/>
    </source>
</evidence>
<feature type="binding site" evidence="7">
    <location>
        <position position="25"/>
    </location>
    <ligand>
        <name>5-amino-6-(D-ribitylamino)uracil</name>
        <dbReference type="ChEBI" id="CHEBI:15934"/>
    </ligand>
</feature>